<reference evidence="2" key="2">
    <citation type="submission" date="2021-08" db="EMBL/GenBank/DDBJ databases">
        <authorList>
            <person name="Tani A."/>
            <person name="Ola A."/>
            <person name="Ogura Y."/>
            <person name="Katsura K."/>
            <person name="Hayashi T."/>
        </authorList>
    </citation>
    <scope>NUCLEOTIDE SEQUENCE</scope>
    <source>
        <strain evidence="2">JCM 32048</strain>
    </source>
</reference>
<reference evidence="2" key="1">
    <citation type="journal article" date="2016" name="Front. Microbiol.">
        <title>Genome Sequence of the Piezophilic, Mesophilic Sulfate-Reducing Bacterium Desulfovibrio indicus J2T.</title>
        <authorList>
            <person name="Cao J."/>
            <person name="Maignien L."/>
            <person name="Shao Z."/>
            <person name="Alain K."/>
            <person name="Jebbar M."/>
        </authorList>
    </citation>
    <scope>NUCLEOTIDE SEQUENCE</scope>
    <source>
        <strain evidence="2">JCM 32048</strain>
    </source>
</reference>
<proteinExistence type="predicted"/>
<feature type="region of interest" description="Disordered" evidence="1">
    <location>
        <begin position="162"/>
        <end position="211"/>
    </location>
</feature>
<dbReference type="AlphaFoldDB" id="A0AA37M681"/>
<accession>A0AA37M681</accession>
<evidence type="ECO:0000256" key="1">
    <source>
        <dbReference type="SAM" id="MobiDB-lite"/>
    </source>
</evidence>
<gene>
    <name evidence="2" type="ORF">MPEAHAMD_4433</name>
</gene>
<evidence type="ECO:0000313" key="3">
    <source>
        <dbReference type="Proteomes" id="UP001055286"/>
    </source>
</evidence>
<organism evidence="2 3">
    <name type="scientific">Methylobacterium frigidaeris</name>
    <dbReference type="NCBI Taxonomy" id="2038277"/>
    <lineage>
        <taxon>Bacteria</taxon>
        <taxon>Pseudomonadati</taxon>
        <taxon>Pseudomonadota</taxon>
        <taxon>Alphaproteobacteria</taxon>
        <taxon>Hyphomicrobiales</taxon>
        <taxon>Methylobacteriaceae</taxon>
        <taxon>Methylobacterium</taxon>
    </lineage>
</organism>
<feature type="compositionally biased region" description="Low complexity" evidence="1">
    <location>
        <begin position="170"/>
        <end position="184"/>
    </location>
</feature>
<dbReference type="EMBL" id="BPQJ01000023">
    <property type="protein sequence ID" value="GJD64252.1"/>
    <property type="molecule type" value="Genomic_DNA"/>
</dbReference>
<dbReference type="Proteomes" id="UP001055286">
    <property type="component" value="Unassembled WGS sequence"/>
</dbReference>
<protein>
    <submittedName>
        <fullName evidence="2">Uncharacterized protein</fullName>
    </submittedName>
</protein>
<evidence type="ECO:0000313" key="2">
    <source>
        <dbReference type="EMBL" id="GJD64252.1"/>
    </source>
</evidence>
<keyword evidence="3" id="KW-1185">Reference proteome</keyword>
<comment type="caution">
    <text evidence="2">The sequence shown here is derived from an EMBL/GenBank/DDBJ whole genome shotgun (WGS) entry which is preliminary data.</text>
</comment>
<name>A0AA37M681_9HYPH</name>
<sequence length="211" mass="23532">MCRMKFVQRRAGRYALRSPLPDDLAGKPAPLPWPEALAALVNARTGRFRAEVIRSLQINDGPTADRRVLAHIAEAHRLVDQARRLLREGPEAGFSADRTAALTRDHEIHLLGTDEAIRAKGIGLDMGREDGQGPRDGLGMTLDDLRAYRMLIEELDRYTHQQVAQRQRGESTSSFVGSSHGSRGIFRNGRGSWRPTRQAGKIKTAGHQRRL</sequence>